<organism evidence="1 2">
    <name type="scientific">Penicillium camemberti (strain FM 013)</name>
    <dbReference type="NCBI Taxonomy" id="1429867"/>
    <lineage>
        <taxon>Eukaryota</taxon>
        <taxon>Fungi</taxon>
        <taxon>Dikarya</taxon>
        <taxon>Ascomycota</taxon>
        <taxon>Pezizomycotina</taxon>
        <taxon>Eurotiomycetes</taxon>
        <taxon>Eurotiomycetidae</taxon>
        <taxon>Eurotiales</taxon>
        <taxon>Aspergillaceae</taxon>
        <taxon>Penicillium</taxon>
    </lineage>
</organism>
<evidence type="ECO:0000313" key="2">
    <source>
        <dbReference type="Proteomes" id="UP000053732"/>
    </source>
</evidence>
<keyword evidence="2" id="KW-1185">Reference proteome</keyword>
<gene>
    <name evidence="1" type="ORF">PCAMFM013_S003g000171</name>
</gene>
<evidence type="ECO:0000313" key="1">
    <source>
        <dbReference type="EMBL" id="CRL19380.1"/>
    </source>
</evidence>
<reference evidence="1 2" key="1">
    <citation type="journal article" date="2014" name="Nat. Commun.">
        <title>Multiple recent horizontal transfers of a large genomic region in cheese making fungi.</title>
        <authorList>
            <person name="Cheeseman K."/>
            <person name="Ropars J."/>
            <person name="Renault P."/>
            <person name="Dupont J."/>
            <person name="Gouzy J."/>
            <person name="Branca A."/>
            <person name="Abraham A.L."/>
            <person name="Ceppi M."/>
            <person name="Conseiller E."/>
            <person name="Debuchy R."/>
            <person name="Malagnac F."/>
            <person name="Goarin A."/>
            <person name="Silar P."/>
            <person name="Lacoste S."/>
            <person name="Sallet E."/>
            <person name="Bensimon A."/>
            <person name="Giraud T."/>
            <person name="Brygoo Y."/>
        </authorList>
    </citation>
    <scope>NUCLEOTIDE SEQUENCE [LARGE SCALE GENOMIC DNA]</scope>
    <source>
        <strain evidence="2">FM 013</strain>
    </source>
</reference>
<dbReference type="EMBL" id="HG793136">
    <property type="protein sequence ID" value="CRL19380.1"/>
    <property type="molecule type" value="Genomic_DNA"/>
</dbReference>
<protein>
    <submittedName>
        <fullName evidence="1">Str. FM013</fullName>
    </submittedName>
</protein>
<dbReference type="Proteomes" id="UP000053732">
    <property type="component" value="Unassembled WGS sequence"/>
</dbReference>
<dbReference type="AlphaFoldDB" id="A0A0G4NZ83"/>
<sequence>MGSTGLKRGRALPTTLSIRSSCALVHGSVGVATLRTYHRSLGLFTQQSLEVLASFTTLELRGTPSEARRQFNAVNPIGPNAL</sequence>
<accession>A0A0G4NZ83</accession>
<name>A0A0G4NZ83_PENC3</name>
<proteinExistence type="predicted"/>